<name>A0A7X3G413_9BURK</name>
<dbReference type="AlphaFoldDB" id="A0A7X3G413"/>
<evidence type="ECO:0000313" key="4">
    <source>
        <dbReference type="Proteomes" id="UP000443353"/>
    </source>
</evidence>
<proteinExistence type="predicted"/>
<feature type="compositionally biased region" description="Basic and acidic residues" evidence="1">
    <location>
        <begin position="127"/>
        <end position="149"/>
    </location>
</feature>
<dbReference type="RefSeq" id="WP_056328539.1">
    <property type="nucleotide sequence ID" value="NZ_WSES01000008.1"/>
</dbReference>
<evidence type="ECO:0000259" key="2">
    <source>
        <dbReference type="Pfam" id="PF09361"/>
    </source>
</evidence>
<dbReference type="Pfam" id="PF09361">
    <property type="entry name" value="Phasin_2"/>
    <property type="match status" value="1"/>
</dbReference>
<accession>A0A7X3G413</accession>
<comment type="caution">
    <text evidence="3">The sequence shown here is derived from an EMBL/GenBank/DDBJ whole genome shotgun (WGS) entry which is preliminary data.</text>
</comment>
<reference evidence="3 4" key="1">
    <citation type="submission" date="2019-12" db="EMBL/GenBank/DDBJ databases">
        <authorList>
            <person name="Li C."/>
            <person name="Zhao J."/>
        </authorList>
    </citation>
    <scope>NUCLEOTIDE SEQUENCE [LARGE SCALE GENOMIC DNA]</scope>
    <source>
        <strain evidence="3 4">NEAU-DD11</strain>
    </source>
</reference>
<dbReference type="InterPro" id="IPR018968">
    <property type="entry name" value="Phasin"/>
</dbReference>
<evidence type="ECO:0000313" key="3">
    <source>
        <dbReference type="EMBL" id="MVW63219.1"/>
    </source>
</evidence>
<dbReference type="NCBIfam" id="TIGR01841">
    <property type="entry name" value="phasin"/>
    <property type="match status" value="1"/>
</dbReference>
<dbReference type="EMBL" id="WSES01000008">
    <property type="protein sequence ID" value="MVW63219.1"/>
    <property type="molecule type" value="Genomic_DNA"/>
</dbReference>
<keyword evidence="4" id="KW-1185">Reference proteome</keyword>
<protein>
    <submittedName>
        <fullName evidence="3">TIGR01841 family phasin</fullName>
    </submittedName>
</protein>
<sequence length="210" mass="22809">MYPFPQSVNPALRSHIDAQVAFFNELSQVMSRAFQQAGQLNMQLNQTLFEEVANAGQRLLTIDRPADAMSVAAAHAQPATDKLRAYHHHLSQLAASTQVDLTRVAEQHVQETSRTARVLADDVTRAAAEETDKSLRQQDETIKSFRDPFEGNGTRGNKAGAQYQGNLQSGGDEASARVEAEGPAGKVSAQGNMQGNQARQPVNKTPGQTR</sequence>
<organism evidence="3 4">
    <name type="scientific">Massilia cellulosiltytica</name>
    <dbReference type="NCBI Taxonomy" id="2683234"/>
    <lineage>
        <taxon>Bacteria</taxon>
        <taxon>Pseudomonadati</taxon>
        <taxon>Pseudomonadota</taxon>
        <taxon>Betaproteobacteria</taxon>
        <taxon>Burkholderiales</taxon>
        <taxon>Oxalobacteraceae</taxon>
        <taxon>Telluria group</taxon>
        <taxon>Massilia</taxon>
    </lineage>
</organism>
<feature type="compositionally biased region" description="Polar residues" evidence="1">
    <location>
        <begin position="189"/>
        <end position="210"/>
    </location>
</feature>
<dbReference type="InterPro" id="IPR010127">
    <property type="entry name" value="Phasin_subfam-1"/>
</dbReference>
<dbReference type="Proteomes" id="UP000443353">
    <property type="component" value="Unassembled WGS sequence"/>
</dbReference>
<gene>
    <name evidence="3" type="primary">phaP</name>
    <name evidence="3" type="ORF">GPY61_25175</name>
</gene>
<feature type="domain" description="Phasin" evidence="2">
    <location>
        <begin position="17"/>
        <end position="109"/>
    </location>
</feature>
<feature type="region of interest" description="Disordered" evidence="1">
    <location>
        <begin position="127"/>
        <end position="210"/>
    </location>
</feature>
<evidence type="ECO:0000256" key="1">
    <source>
        <dbReference type="SAM" id="MobiDB-lite"/>
    </source>
</evidence>